<feature type="domain" description="ABC transporter" evidence="4">
    <location>
        <begin position="4"/>
        <end position="227"/>
    </location>
</feature>
<evidence type="ECO:0000259" key="4">
    <source>
        <dbReference type="PROSITE" id="PS50893"/>
    </source>
</evidence>
<dbReference type="SUPFAM" id="SSF52540">
    <property type="entry name" value="P-loop containing nucleoside triphosphate hydrolases"/>
    <property type="match status" value="1"/>
</dbReference>
<dbReference type="SMART" id="SM00382">
    <property type="entry name" value="AAA"/>
    <property type="match status" value="1"/>
</dbReference>
<dbReference type="PANTHER" id="PTHR42788:SF13">
    <property type="entry name" value="ALIPHATIC SULFONATES IMPORT ATP-BINDING PROTEIN SSUB"/>
    <property type="match status" value="1"/>
</dbReference>
<dbReference type="PROSITE" id="PS50893">
    <property type="entry name" value="ABC_TRANSPORTER_2"/>
    <property type="match status" value="1"/>
</dbReference>
<dbReference type="RefSeq" id="WP_186504150.1">
    <property type="nucleotide sequence ID" value="NZ_JACOGK010000033.1"/>
</dbReference>
<evidence type="ECO:0000313" key="5">
    <source>
        <dbReference type="EMBL" id="MBC3537618.1"/>
    </source>
</evidence>
<dbReference type="Proteomes" id="UP000606870">
    <property type="component" value="Unassembled WGS sequence"/>
</dbReference>
<dbReference type="InterPro" id="IPR027417">
    <property type="entry name" value="P-loop_NTPase"/>
</dbReference>
<dbReference type="Pfam" id="PF00005">
    <property type="entry name" value="ABC_tran"/>
    <property type="match status" value="1"/>
</dbReference>
<evidence type="ECO:0000256" key="2">
    <source>
        <dbReference type="ARBA" id="ARBA00022741"/>
    </source>
</evidence>
<dbReference type="InterPro" id="IPR017871">
    <property type="entry name" value="ABC_transporter-like_CS"/>
</dbReference>
<dbReference type="PROSITE" id="PS00211">
    <property type="entry name" value="ABC_TRANSPORTER_1"/>
    <property type="match status" value="1"/>
</dbReference>
<comment type="caution">
    <text evidence="5">The sequence shown here is derived from an EMBL/GenBank/DDBJ whole genome shotgun (WGS) entry which is preliminary data.</text>
</comment>
<keyword evidence="6" id="KW-1185">Reference proteome</keyword>
<sequence>MPDITVSHLSHTYHLPDGTVVQALSDLNAHFPAGSFSVVVGPSGCGKTTLLRLLAGLETATGGQIDFGGPRPRTGVMFQAPRLLPWLTVEENVRIWQYGMGGSTALAAQYLHLFGLDSFRKAYPDQLSGGMAQRVALVRTLACQPQLLLLDEPFAALDYFTREKLQDELTEQYVRQPLTIIFITHDLDEALRLGERILVLRRGRQSGLLTRSEPYPRQALADRTREKQTILQLLEEPHET</sequence>
<organism evidence="5 6">
    <name type="scientific">Megasphaera hominis</name>
    <dbReference type="NCBI Taxonomy" id="159836"/>
    <lineage>
        <taxon>Bacteria</taxon>
        <taxon>Bacillati</taxon>
        <taxon>Bacillota</taxon>
        <taxon>Negativicutes</taxon>
        <taxon>Veillonellales</taxon>
        <taxon>Veillonellaceae</taxon>
        <taxon>Megasphaera</taxon>
    </lineage>
</organism>
<reference evidence="5 6" key="1">
    <citation type="submission" date="2020-08" db="EMBL/GenBank/DDBJ databases">
        <authorList>
            <person name="Liu C."/>
            <person name="Sun Q."/>
        </authorList>
    </citation>
    <scope>NUCLEOTIDE SEQUENCE [LARGE SCALE GENOMIC DNA]</scope>
    <source>
        <strain evidence="5 6">NSJ-59</strain>
    </source>
</reference>
<dbReference type="EMBL" id="JACOGK010000033">
    <property type="protein sequence ID" value="MBC3537618.1"/>
    <property type="molecule type" value="Genomic_DNA"/>
</dbReference>
<dbReference type="InterPro" id="IPR050166">
    <property type="entry name" value="ABC_transporter_ATP-bind"/>
</dbReference>
<dbReference type="GO" id="GO:0005524">
    <property type="term" value="F:ATP binding"/>
    <property type="evidence" value="ECO:0007669"/>
    <property type="project" value="UniProtKB-KW"/>
</dbReference>
<proteinExistence type="predicted"/>
<gene>
    <name evidence="5" type="ORF">H8J70_10170</name>
</gene>
<evidence type="ECO:0000256" key="3">
    <source>
        <dbReference type="ARBA" id="ARBA00022840"/>
    </source>
</evidence>
<evidence type="ECO:0000256" key="1">
    <source>
        <dbReference type="ARBA" id="ARBA00022448"/>
    </source>
</evidence>
<keyword evidence="2" id="KW-0547">Nucleotide-binding</keyword>
<dbReference type="InterPro" id="IPR003593">
    <property type="entry name" value="AAA+_ATPase"/>
</dbReference>
<dbReference type="PANTHER" id="PTHR42788">
    <property type="entry name" value="TAURINE IMPORT ATP-BINDING PROTEIN-RELATED"/>
    <property type="match status" value="1"/>
</dbReference>
<dbReference type="InterPro" id="IPR003439">
    <property type="entry name" value="ABC_transporter-like_ATP-bd"/>
</dbReference>
<dbReference type="Gene3D" id="3.40.50.300">
    <property type="entry name" value="P-loop containing nucleotide triphosphate hydrolases"/>
    <property type="match status" value="1"/>
</dbReference>
<keyword evidence="1" id="KW-0813">Transport</keyword>
<name>A0ABR6VK03_9FIRM</name>
<protein>
    <submittedName>
        <fullName evidence="5">ATP-binding cassette domain-containing protein</fullName>
    </submittedName>
</protein>
<keyword evidence="3 5" id="KW-0067">ATP-binding</keyword>
<evidence type="ECO:0000313" key="6">
    <source>
        <dbReference type="Proteomes" id="UP000606870"/>
    </source>
</evidence>
<accession>A0ABR6VK03</accession>